<feature type="transmembrane region" description="Helical" evidence="4">
    <location>
        <begin position="116"/>
        <end position="137"/>
    </location>
</feature>
<dbReference type="InterPro" id="IPR036259">
    <property type="entry name" value="MFS_trans_sf"/>
</dbReference>
<dbReference type="Gene3D" id="1.20.1250.20">
    <property type="entry name" value="MFS general substrate transporter like domains"/>
    <property type="match status" value="1"/>
</dbReference>
<dbReference type="InterPro" id="IPR011701">
    <property type="entry name" value="MFS"/>
</dbReference>
<dbReference type="Pfam" id="PF07690">
    <property type="entry name" value="MFS_1"/>
    <property type="match status" value="1"/>
</dbReference>
<organism evidence="5 6">
    <name type="scientific">Helicobacter mastomyrinus</name>
    <dbReference type="NCBI Taxonomy" id="287948"/>
    <lineage>
        <taxon>Bacteria</taxon>
        <taxon>Pseudomonadati</taxon>
        <taxon>Campylobacterota</taxon>
        <taxon>Epsilonproteobacteria</taxon>
        <taxon>Campylobacterales</taxon>
        <taxon>Helicobacteraceae</taxon>
        <taxon>Helicobacter</taxon>
    </lineage>
</organism>
<dbReference type="EMBL" id="CP145316">
    <property type="protein sequence ID" value="XAM17152.1"/>
    <property type="molecule type" value="Genomic_DNA"/>
</dbReference>
<feature type="transmembrane region" description="Helical" evidence="4">
    <location>
        <begin position="16"/>
        <end position="34"/>
    </location>
</feature>
<accession>A0ABZ3F1Y8</accession>
<name>A0ABZ3F1Y8_9HELI</name>
<feature type="transmembrane region" description="Helical" evidence="4">
    <location>
        <begin position="240"/>
        <end position="259"/>
    </location>
</feature>
<dbReference type="RefSeq" id="WP_343352901.1">
    <property type="nucleotide sequence ID" value="NZ_CP145316.1"/>
</dbReference>
<evidence type="ECO:0000256" key="4">
    <source>
        <dbReference type="SAM" id="Phobius"/>
    </source>
</evidence>
<reference evidence="5 6" key="1">
    <citation type="submission" date="2024-02" db="EMBL/GenBank/DDBJ databases">
        <title>Genome and pathogenicity analysis of Helicobacter mastomyrinus isolated from mice.</title>
        <authorList>
            <person name="Zhu L."/>
        </authorList>
    </citation>
    <scope>NUCLEOTIDE SEQUENCE [LARGE SCALE GENOMIC DNA]</scope>
    <source>
        <strain evidence="5 6">Hm-17</strain>
    </source>
</reference>
<dbReference type="PANTHER" id="PTHR43596">
    <property type="entry name" value="ADP,ATP CARRIER PROTEIN"/>
    <property type="match status" value="1"/>
</dbReference>
<dbReference type="PANTHER" id="PTHR43596:SF1">
    <property type="entry name" value="ADP,ATP CARRIER PROTEIN"/>
    <property type="match status" value="1"/>
</dbReference>
<feature type="transmembrane region" description="Helical" evidence="4">
    <location>
        <begin position="396"/>
        <end position="420"/>
    </location>
</feature>
<protein>
    <submittedName>
        <fullName evidence="5">MFS transporter</fullName>
    </submittedName>
</protein>
<feature type="transmembrane region" description="Helical" evidence="4">
    <location>
        <begin position="310"/>
        <end position="330"/>
    </location>
</feature>
<feature type="transmembrane region" description="Helical" evidence="4">
    <location>
        <begin position="149"/>
        <end position="171"/>
    </location>
</feature>
<feature type="transmembrane region" description="Helical" evidence="4">
    <location>
        <begin position="54"/>
        <end position="73"/>
    </location>
</feature>
<evidence type="ECO:0000313" key="6">
    <source>
        <dbReference type="Proteomes" id="UP001434737"/>
    </source>
</evidence>
<feature type="transmembrane region" description="Helical" evidence="4">
    <location>
        <begin position="279"/>
        <end position="298"/>
    </location>
</feature>
<evidence type="ECO:0000313" key="5">
    <source>
        <dbReference type="EMBL" id="XAM17152.1"/>
    </source>
</evidence>
<proteinExistence type="predicted"/>
<keyword evidence="1 4" id="KW-0812">Transmembrane</keyword>
<evidence type="ECO:0000256" key="1">
    <source>
        <dbReference type="ARBA" id="ARBA00022692"/>
    </source>
</evidence>
<feature type="transmembrane region" description="Helical" evidence="4">
    <location>
        <begin position="85"/>
        <end position="104"/>
    </location>
</feature>
<evidence type="ECO:0000256" key="2">
    <source>
        <dbReference type="ARBA" id="ARBA00022989"/>
    </source>
</evidence>
<keyword evidence="6" id="KW-1185">Reference proteome</keyword>
<sequence>MKNIVYKILSLKPNEWKILICATLFIFILFASYAALRPIRDTLGIHNAEEHLKWLFLGTFIATICASLFAMFLSGSMNRKRYVDIIFSFFALNLLGFFIALLVLDEESRGFTYLSWIFYIWVSVFNLFIISSAWSLLADVFSKERSKRLFGIISTGASLGSILGSLGVSILSKYISIHHFIFVALSLLLLAILVEKLLLRESYHLLNDEAQKQDFCARFENPIGSKNPFSGIAIILKSKYLLAFVGFILLLTSVSTFLYMEQARIIKALFPTKEARMAAFANIDFIVQTLSFIIQIFFTAKIVECLGLKWLLSMLGFVISIGFIILAFTHPAFLPFIIVMCIRRVGEYALVKPGREMLFVPLDSNAKYKVKNFLDTVVYRGGDALSAQIEGALVKISVSAVLLCGAIISFVWGLLGLFLAKKYDESQ</sequence>
<keyword evidence="2 4" id="KW-1133">Transmembrane helix</keyword>
<evidence type="ECO:0000256" key="3">
    <source>
        <dbReference type="ARBA" id="ARBA00023136"/>
    </source>
</evidence>
<gene>
    <name evidence="5" type="ORF">V3I05_05515</name>
</gene>
<feature type="transmembrane region" description="Helical" evidence="4">
    <location>
        <begin position="177"/>
        <end position="194"/>
    </location>
</feature>
<dbReference type="Proteomes" id="UP001434737">
    <property type="component" value="Chromosome"/>
</dbReference>
<keyword evidence="3 4" id="KW-0472">Membrane</keyword>
<dbReference type="SUPFAM" id="SSF103473">
    <property type="entry name" value="MFS general substrate transporter"/>
    <property type="match status" value="1"/>
</dbReference>